<dbReference type="RefSeq" id="WP_116282149.1">
    <property type="nucleotide sequence ID" value="NZ_NBXA01000007.1"/>
</dbReference>
<evidence type="ECO:0000313" key="3">
    <source>
        <dbReference type="EMBL" id="RFA15387.1"/>
    </source>
</evidence>
<evidence type="ECO:0000259" key="2">
    <source>
        <dbReference type="PROSITE" id="PS50983"/>
    </source>
</evidence>
<protein>
    <submittedName>
        <fullName evidence="3">Hemin receptor</fullName>
    </submittedName>
</protein>
<dbReference type="SUPFAM" id="SSF53807">
    <property type="entry name" value="Helical backbone' metal receptor"/>
    <property type="match status" value="1"/>
</dbReference>
<gene>
    <name evidence="3" type="ORF">B7R21_05065</name>
</gene>
<dbReference type="Proteomes" id="UP000256709">
    <property type="component" value="Unassembled WGS sequence"/>
</dbReference>
<dbReference type="OrthoDB" id="9797736at2"/>
<sequence length="371" mass="37648">MHSAPRTSRIRPLVSAVLGALLTVAVLAGCSGSGASTGAGGAATPRLADVAAVTDPKAWDGASTARISPVPVEPVTDGQQQLPASLVDAQGTPLTVTDTSRILALDIYGSLSRIVFDLGFGDTVIGRDVSSGFPEIADRPLVTQNGHDLNAEAILALAPTLIITDTSLGPWDTVLQMRDAGVTVVIVDSKRSLATVGSLTTQVSDALGVPARGAVLAARTSQSIDAAVRAIAAIAPADPAEKLRIVFLYVRGQAGVYYLFGEGSGADDLVGAVGGIDVSSEIGWSGMRPLTDEGLVAAAPDLVLMMTGGLESVNGVDGLLEAVPALQQTPAGQHKRVVDMADSQILSFGPDTASVLEALAVAIYAPQDVAG</sequence>
<feature type="domain" description="Fe/B12 periplasmic-binding" evidence="2">
    <location>
        <begin position="103"/>
        <end position="367"/>
    </location>
</feature>
<comment type="caution">
    <text evidence="3">The sequence shown here is derived from an EMBL/GenBank/DDBJ whole genome shotgun (WGS) entry which is preliminary data.</text>
</comment>
<organism evidence="3 4">
    <name type="scientific">Subtercola boreus</name>
    <dbReference type="NCBI Taxonomy" id="120213"/>
    <lineage>
        <taxon>Bacteria</taxon>
        <taxon>Bacillati</taxon>
        <taxon>Actinomycetota</taxon>
        <taxon>Actinomycetes</taxon>
        <taxon>Micrococcales</taxon>
        <taxon>Microbacteriaceae</taxon>
        <taxon>Subtercola</taxon>
    </lineage>
</organism>
<dbReference type="PANTHER" id="PTHR30535">
    <property type="entry name" value="VITAMIN B12-BINDING PROTEIN"/>
    <property type="match status" value="1"/>
</dbReference>
<dbReference type="InterPro" id="IPR002491">
    <property type="entry name" value="ABC_transptr_periplasmic_BD"/>
</dbReference>
<reference evidence="3 4" key="1">
    <citation type="submission" date="2017-04" db="EMBL/GenBank/DDBJ databases">
        <title>Comparative genome analysis of Subtercola boreus.</title>
        <authorList>
            <person name="Cho Y.-J."/>
            <person name="Cho A."/>
            <person name="Kim O.-S."/>
            <person name="Lee J.-I."/>
        </authorList>
    </citation>
    <scope>NUCLEOTIDE SEQUENCE [LARGE SCALE GENOMIC DNA]</scope>
    <source>
        <strain evidence="3 4">P27444</strain>
    </source>
</reference>
<dbReference type="PANTHER" id="PTHR30535:SF4">
    <property type="entry name" value="HEMIN-BINDING PERIPLASMIC PROTEIN HMUT"/>
    <property type="match status" value="1"/>
</dbReference>
<dbReference type="EMBL" id="NBXA01000007">
    <property type="protein sequence ID" value="RFA15387.1"/>
    <property type="molecule type" value="Genomic_DNA"/>
</dbReference>
<dbReference type="AlphaFoldDB" id="A0A3E0W2T1"/>
<evidence type="ECO:0000256" key="1">
    <source>
        <dbReference type="ARBA" id="ARBA00008814"/>
    </source>
</evidence>
<name>A0A3E0W2T1_9MICO</name>
<dbReference type="PROSITE" id="PS51257">
    <property type="entry name" value="PROKAR_LIPOPROTEIN"/>
    <property type="match status" value="1"/>
</dbReference>
<dbReference type="InterPro" id="IPR050902">
    <property type="entry name" value="ABC_Transporter_SBP"/>
</dbReference>
<dbReference type="Pfam" id="PF01497">
    <property type="entry name" value="Peripla_BP_2"/>
    <property type="match status" value="1"/>
</dbReference>
<comment type="similarity">
    <text evidence="1">Belongs to the bacterial solute-binding protein 8 family.</text>
</comment>
<evidence type="ECO:0000313" key="4">
    <source>
        <dbReference type="Proteomes" id="UP000256709"/>
    </source>
</evidence>
<keyword evidence="3" id="KW-0675">Receptor</keyword>
<dbReference type="Gene3D" id="3.40.50.1980">
    <property type="entry name" value="Nitrogenase molybdenum iron protein domain"/>
    <property type="match status" value="2"/>
</dbReference>
<proteinExistence type="inferred from homology"/>
<dbReference type="PROSITE" id="PS50983">
    <property type="entry name" value="FE_B12_PBP"/>
    <property type="match status" value="1"/>
</dbReference>
<accession>A0A3E0W2T1</accession>